<dbReference type="GO" id="GO:0016791">
    <property type="term" value="F:phosphatase activity"/>
    <property type="evidence" value="ECO:0007669"/>
    <property type="project" value="TreeGrafter"/>
</dbReference>
<accession>A0A9W7ETZ1</accession>
<dbReference type="Proteomes" id="UP001165085">
    <property type="component" value="Unassembled WGS sequence"/>
</dbReference>
<dbReference type="Gene3D" id="3.40.50.1240">
    <property type="entry name" value="Phosphoglycerate mutase-like"/>
    <property type="match status" value="1"/>
</dbReference>
<name>A0A9W7ETZ1_9STRA</name>
<dbReference type="AlphaFoldDB" id="A0A9W7ETZ1"/>
<evidence type="ECO:0000313" key="2">
    <source>
        <dbReference type="Proteomes" id="UP001165085"/>
    </source>
</evidence>
<dbReference type="PANTHER" id="PTHR48100">
    <property type="entry name" value="BROAD-SPECIFICITY PHOSPHATASE YOR283W-RELATED"/>
    <property type="match status" value="1"/>
</dbReference>
<dbReference type="InterPro" id="IPR050275">
    <property type="entry name" value="PGM_Phosphatase"/>
</dbReference>
<organism evidence="1 2">
    <name type="scientific">Triparma strigata</name>
    <dbReference type="NCBI Taxonomy" id="1606541"/>
    <lineage>
        <taxon>Eukaryota</taxon>
        <taxon>Sar</taxon>
        <taxon>Stramenopiles</taxon>
        <taxon>Ochrophyta</taxon>
        <taxon>Bolidophyceae</taxon>
        <taxon>Parmales</taxon>
        <taxon>Triparmaceae</taxon>
        <taxon>Triparma</taxon>
    </lineage>
</organism>
<dbReference type="Pfam" id="PF00300">
    <property type="entry name" value="His_Phos_1"/>
    <property type="match status" value="1"/>
</dbReference>
<comment type="caution">
    <text evidence="1">The sequence shown here is derived from an EMBL/GenBank/DDBJ whole genome shotgun (WGS) entry which is preliminary data.</text>
</comment>
<proteinExistence type="predicted"/>
<dbReference type="GO" id="GO:0005829">
    <property type="term" value="C:cytosol"/>
    <property type="evidence" value="ECO:0007669"/>
    <property type="project" value="TreeGrafter"/>
</dbReference>
<evidence type="ECO:0008006" key="3">
    <source>
        <dbReference type="Google" id="ProtNLM"/>
    </source>
</evidence>
<evidence type="ECO:0000313" key="1">
    <source>
        <dbReference type="EMBL" id="GMH91623.1"/>
    </source>
</evidence>
<protein>
    <recommendedName>
        <fullName evidence="3">Phosphoglycerate mutase-like protein</fullName>
    </recommendedName>
</protein>
<dbReference type="CDD" id="cd07067">
    <property type="entry name" value="HP_PGM_like"/>
    <property type="match status" value="1"/>
</dbReference>
<dbReference type="EMBL" id="BRXY01000387">
    <property type="protein sequence ID" value="GMH91623.1"/>
    <property type="molecule type" value="Genomic_DNA"/>
</dbReference>
<sequence>MKSLAALPPRMHGRSSLSTLAASSFLEGSKLKHFEALDEAAKQVDRSGLPVTLCRINKNPTSPPDASSVRLLLIRHGEAEHNVFSDNFKGGGESSFHPDCPIDPFLTEKGLSQAKALIPQTSALVPQPSLILTSPLKRATQTALAAFPDGRSFMCSHLLTEGSNGVREDMISDGESLSKFFPSVDYSAYNEDCDIAAEHAITPNSDLVFSKRKLMVRSDDFLRQIQGLKNEHRVIGVATHSQWLQSFCNFSLNFEDASESLEWFGTGELRVVDVEFRHK</sequence>
<dbReference type="SMART" id="SM00855">
    <property type="entry name" value="PGAM"/>
    <property type="match status" value="1"/>
</dbReference>
<dbReference type="InterPro" id="IPR001345">
    <property type="entry name" value="PG/BPGM_mutase_AS"/>
</dbReference>
<reference evidence="2" key="1">
    <citation type="journal article" date="2023" name="Commun. Biol.">
        <title>Genome analysis of Parmales, the sister group of diatoms, reveals the evolutionary specialization of diatoms from phago-mixotrophs to photoautotrophs.</title>
        <authorList>
            <person name="Ban H."/>
            <person name="Sato S."/>
            <person name="Yoshikawa S."/>
            <person name="Yamada K."/>
            <person name="Nakamura Y."/>
            <person name="Ichinomiya M."/>
            <person name="Sato N."/>
            <person name="Blanc-Mathieu R."/>
            <person name="Endo H."/>
            <person name="Kuwata A."/>
            <person name="Ogata H."/>
        </authorList>
    </citation>
    <scope>NUCLEOTIDE SEQUENCE [LARGE SCALE GENOMIC DNA]</scope>
    <source>
        <strain evidence="2">NIES 3701</strain>
    </source>
</reference>
<dbReference type="PROSITE" id="PS00175">
    <property type="entry name" value="PG_MUTASE"/>
    <property type="match status" value="1"/>
</dbReference>
<dbReference type="SUPFAM" id="SSF53254">
    <property type="entry name" value="Phosphoglycerate mutase-like"/>
    <property type="match status" value="1"/>
</dbReference>
<dbReference type="OrthoDB" id="496981at2759"/>
<gene>
    <name evidence="1" type="ORF">TrST_g4271</name>
</gene>
<keyword evidence="2" id="KW-1185">Reference proteome</keyword>
<dbReference type="InterPro" id="IPR013078">
    <property type="entry name" value="His_Pase_superF_clade-1"/>
</dbReference>
<dbReference type="InterPro" id="IPR029033">
    <property type="entry name" value="His_PPase_superfam"/>
</dbReference>
<dbReference type="PANTHER" id="PTHR48100:SF33">
    <property type="entry name" value="PEPTIDASE S54 RHOMBOID DOMAIN-CONTAINING PROTEIN"/>
    <property type="match status" value="1"/>
</dbReference>